<evidence type="ECO:0008006" key="4">
    <source>
        <dbReference type="Google" id="ProtNLM"/>
    </source>
</evidence>
<evidence type="ECO:0000256" key="1">
    <source>
        <dbReference type="SAM" id="Phobius"/>
    </source>
</evidence>
<keyword evidence="1" id="KW-1133">Transmembrane helix</keyword>
<feature type="transmembrane region" description="Helical" evidence="1">
    <location>
        <begin position="73"/>
        <end position="96"/>
    </location>
</feature>
<gene>
    <name evidence="2" type="ORF">SK3146_01658</name>
</gene>
<sequence>MLNWLVLLHVLSAIIGIGPTYFSHVLYRRRQSVAELKQSIRLNKMLDFFPVAGGSVAIVTGIALVALSKLHFLDLWIAGSLVIYILIQYIIVAQVIPERRRLREALADPALRDRDMLSAELQQQVASINKRLYAATLLGLLLFAAMIVKPELP</sequence>
<organism evidence="2 3">
    <name type="scientific">Paenibacillus konkukensis</name>
    <dbReference type="NCBI Taxonomy" id="2020716"/>
    <lineage>
        <taxon>Bacteria</taxon>
        <taxon>Bacillati</taxon>
        <taxon>Bacillota</taxon>
        <taxon>Bacilli</taxon>
        <taxon>Bacillales</taxon>
        <taxon>Paenibacillaceae</taxon>
        <taxon>Paenibacillus</taxon>
    </lineage>
</organism>
<feature type="transmembrane region" description="Helical" evidence="1">
    <location>
        <begin position="6"/>
        <end position="27"/>
    </location>
</feature>
<feature type="transmembrane region" description="Helical" evidence="1">
    <location>
        <begin position="48"/>
        <end position="67"/>
    </location>
</feature>
<dbReference type="Proteomes" id="UP001057134">
    <property type="component" value="Chromosome"/>
</dbReference>
<evidence type="ECO:0000313" key="3">
    <source>
        <dbReference type="Proteomes" id="UP001057134"/>
    </source>
</evidence>
<reference evidence="2" key="1">
    <citation type="submission" date="2018-02" db="EMBL/GenBank/DDBJ databases">
        <authorList>
            <person name="Kim S.-K."/>
            <person name="Jung H.-I."/>
            <person name="Lee S.-W."/>
        </authorList>
    </citation>
    <scope>NUCLEOTIDE SEQUENCE</scope>
    <source>
        <strain evidence="2">SK3146</strain>
    </source>
</reference>
<keyword evidence="3" id="KW-1185">Reference proteome</keyword>
<reference evidence="2" key="2">
    <citation type="journal article" date="2021" name="J Anim Sci Technol">
        <title>Complete genome sequence of Paenibacillus konkukensis sp. nov. SK3146 as a potential probiotic strain.</title>
        <authorList>
            <person name="Jung H.I."/>
            <person name="Park S."/>
            <person name="Niu K.M."/>
            <person name="Lee S.W."/>
            <person name="Kothari D."/>
            <person name="Yi K.J."/>
            <person name="Kim S.K."/>
        </authorList>
    </citation>
    <scope>NUCLEOTIDE SEQUENCE</scope>
    <source>
        <strain evidence="2">SK3146</strain>
    </source>
</reference>
<keyword evidence="1" id="KW-0472">Membrane</keyword>
<feature type="transmembrane region" description="Helical" evidence="1">
    <location>
        <begin position="132"/>
        <end position="148"/>
    </location>
</feature>
<keyword evidence="1" id="KW-0812">Transmembrane</keyword>
<evidence type="ECO:0000313" key="2">
    <source>
        <dbReference type="EMBL" id="UQZ82501.1"/>
    </source>
</evidence>
<protein>
    <recommendedName>
        <fullName evidence="4">DUF2269 family protein</fullName>
    </recommendedName>
</protein>
<proteinExistence type="predicted"/>
<dbReference type="EMBL" id="CP027059">
    <property type="protein sequence ID" value="UQZ82501.1"/>
    <property type="molecule type" value="Genomic_DNA"/>
</dbReference>
<accession>A0ABY4RJ92</accession>
<name>A0ABY4RJ92_9BACL</name>
<dbReference type="Pfam" id="PF10027">
    <property type="entry name" value="DUF2269"/>
    <property type="match status" value="1"/>
</dbReference>
<dbReference type="InterPro" id="IPR018729">
    <property type="entry name" value="DUF2269_transmembrane"/>
</dbReference>